<evidence type="ECO:0000313" key="2">
    <source>
        <dbReference type="Proteomes" id="UP000015102"/>
    </source>
</evidence>
<dbReference type="STRING" id="36166.T1GYB7"/>
<dbReference type="SUPFAM" id="SSF53383">
    <property type="entry name" value="PLP-dependent transferases"/>
    <property type="match status" value="1"/>
</dbReference>
<dbReference type="EnsemblMetazoa" id="MESCA008841-RA">
    <property type="protein sequence ID" value="MESCA008841-PA"/>
    <property type="gene ID" value="MESCA008841"/>
</dbReference>
<dbReference type="HOGENOM" id="CLU_2906693_0_0_1"/>
<dbReference type="GO" id="GO:0006520">
    <property type="term" value="P:amino acid metabolic process"/>
    <property type="evidence" value="ECO:0007669"/>
    <property type="project" value="InterPro"/>
</dbReference>
<organism evidence="1 2">
    <name type="scientific">Megaselia scalaris</name>
    <name type="common">Humpbacked fly</name>
    <name type="synonym">Phora scalaris</name>
    <dbReference type="NCBI Taxonomy" id="36166"/>
    <lineage>
        <taxon>Eukaryota</taxon>
        <taxon>Metazoa</taxon>
        <taxon>Ecdysozoa</taxon>
        <taxon>Arthropoda</taxon>
        <taxon>Hexapoda</taxon>
        <taxon>Insecta</taxon>
        <taxon>Pterygota</taxon>
        <taxon>Neoptera</taxon>
        <taxon>Endopterygota</taxon>
        <taxon>Diptera</taxon>
        <taxon>Brachycera</taxon>
        <taxon>Muscomorpha</taxon>
        <taxon>Platypezoidea</taxon>
        <taxon>Phoridae</taxon>
        <taxon>Megaseliini</taxon>
        <taxon>Megaselia</taxon>
    </lineage>
</organism>
<keyword evidence="2" id="KW-1185">Reference proteome</keyword>
<name>T1GYB7_MEGSC</name>
<dbReference type="InterPro" id="IPR010977">
    <property type="entry name" value="Aromatic_deC"/>
</dbReference>
<sequence length="62" mass="7158">MNVEEFRKHGKAMIDFIADYSKNIEQIDVLPNVEPGFLTPLIPNVRLALLLRLPTIQYEGFE</sequence>
<dbReference type="Proteomes" id="UP000015102">
    <property type="component" value="Unassembled WGS sequence"/>
</dbReference>
<reference evidence="1" key="2">
    <citation type="submission" date="2015-06" db="UniProtKB">
        <authorList>
            <consortium name="EnsemblMetazoa"/>
        </authorList>
    </citation>
    <scope>IDENTIFICATION</scope>
</reference>
<dbReference type="EMBL" id="CAQQ02003165">
    <property type="status" value="NOT_ANNOTATED_CDS"/>
    <property type="molecule type" value="Genomic_DNA"/>
</dbReference>
<evidence type="ECO:0000313" key="1">
    <source>
        <dbReference type="EnsemblMetazoa" id="MESCA008841-PA"/>
    </source>
</evidence>
<reference evidence="2" key="1">
    <citation type="submission" date="2013-02" db="EMBL/GenBank/DDBJ databases">
        <authorList>
            <person name="Hughes D."/>
        </authorList>
    </citation>
    <scope>NUCLEOTIDE SEQUENCE</scope>
    <source>
        <strain>Durham</strain>
        <strain evidence="2">NC isolate 2 -- Noor lab</strain>
    </source>
</reference>
<dbReference type="GO" id="GO:0016831">
    <property type="term" value="F:carboxy-lyase activity"/>
    <property type="evidence" value="ECO:0007669"/>
    <property type="project" value="InterPro"/>
</dbReference>
<protein>
    <submittedName>
        <fullName evidence="1">Uncharacterized protein</fullName>
    </submittedName>
</protein>
<dbReference type="InterPro" id="IPR015424">
    <property type="entry name" value="PyrdxlP-dep_Trfase"/>
</dbReference>
<dbReference type="AlphaFoldDB" id="T1GYB7"/>
<accession>T1GYB7</accession>
<dbReference type="Gene3D" id="1.20.1340.10">
    <property type="entry name" value="dopa decarboxylase, N-terminal domain"/>
    <property type="match status" value="1"/>
</dbReference>
<dbReference type="EMBL" id="CAQQ02003164">
    <property type="status" value="NOT_ANNOTATED_CDS"/>
    <property type="molecule type" value="Genomic_DNA"/>
</dbReference>
<proteinExistence type="predicted"/>
<dbReference type="PRINTS" id="PR00800">
    <property type="entry name" value="YHDCRBOXLASE"/>
</dbReference>